<comment type="cofactor">
    <cofactor evidence="1">
        <name>Mg(2+)</name>
        <dbReference type="ChEBI" id="CHEBI:18420"/>
    </cofactor>
</comment>
<dbReference type="GO" id="GO:0016779">
    <property type="term" value="F:nucleotidyltransferase activity"/>
    <property type="evidence" value="ECO:0007669"/>
    <property type="project" value="UniProtKB-KW"/>
</dbReference>
<dbReference type="EMBL" id="SUMG01000016">
    <property type="protein sequence ID" value="NBG89079.1"/>
    <property type="molecule type" value="Genomic_DNA"/>
</dbReference>
<evidence type="ECO:0000256" key="4">
    <source>
        <dbReference type="ARBA" id="ARBA00022695"/>
    </source>
</evidence>
<dbReference type="InterPro" id="IPR003607">
    <property type="entry name" value="HD/PDEase_dom"/>
</dbReference>
<dbReference type="SMART" id="SM00471">
    <property type="entry name" value="HDc"/>
    <property type="match status" value="1"/>
</dbReference>
<keyword evidence="5" id="KW-0479">Metal-binding</keyword>
<keyword evidence="8 9" id="KW-0694">RNA-binding</keyword>
<dbReference type="Pfam" id="PF01743">
    <property type="entry name" value="PolyA_pol"/>
    <property type="match status" value="1"/>
</dbReference>
<dbReference type="GO" id="GO:0000166">
    <property type="term" value="F:nucleotide binding"/>
    <property type="evidence" value="ECO:0007669"/>
    <property type="project" value="UniProtKB-KW"/>
</dbReference>
<dbReference type="CDD" id="cd00077">
    <property type="entry name" value="HDc"/>
    <property type="match status" value="1"/>
</dbReference>
<sequence>MDRIINTIAGKAKERGESCYLVGGTLRDLLLNRDLLIQDLDFVTEKDPKDFVESLLTVLEGKLIPIDKGNRLYRVRLPDGLILDFTQREGESIEEDLKKRDFTISAMAYPMDAPWPMEKEYIIDPFKGQQDIEKRRIRHIREEAFVEDPLRLIRAPRLMCQLRFNMGEETIKVIRKHAHRLTEVAGERITQELFLILQQDKTYHFLTFMDKKLNILNKIFPEIEEMRDIGECKYHVVDSWTHSVYTVKVAESVIYAQGYFEDHIREAYEEHAREKISGNHRRIDLIKLGALFHDIGKPSAKKVDPTGRTRFRGHEITGAELVKEYGERLKWSKREIALLYKYVAQHMIPLVLYKKNDVSGKALYQFFSEAGKETLDLLLIALADIVSTRKLLDPHEEMGMFKIHVEYIANNYITRYRPIENITNIITGREVMEAVNLPESTFVGEVLEDLKKAMFYGQVPQHKEGALKYLRKHYPLKDSGKKTIREP</sequence>
<evidence type="ECO:0000256" key="9">
    <source>
        <dbReference type="RuleBase" id="RU003953"/>
    </source>
</evidence>
<dbReference type="Pfam" id="PF01966">
    <property type="entry name" value="HD"/>
    <property type="match status" value="1"/>
</dbReference>
<name>A0AA43XMR1_9CLOT</name>
<evidence type="ECO:0000256" key="5">
    <source>
        <dbReference type="ARBA" id="ARBA00022723"/>
    </source>
</evidence>
<dbReference type="InterPro" id="IPR032828">
    <property type="entry name" value="PolyA_RNA-bd"/>
</dbReference>
<dbReference type="GO" id="GO:0003723">
    <property type="term" value="F:RNA binding"/>
    <property type="evidence" value="ECO:0007669"/>
    <property type="project" value="UniProtKB-KW"/>
</dbReference>
<protein>
    <submittedName>
        <fullName evidence="11">HD domain-containing protein</fullName>
    </submittedName>
</protein>
<gene>
    <name evidence="11" type="ORF">ISALK_11320</name>
</gene>
<evidence type="ECO:0000313" key="12">
    <source>
        <dbReference type="Proteomes" id="UP000449710"/>
    </source>
</evidence>
<evidence type="ECO:0000259" key="10">
    <source>
        <dbReference type="SMART" id="SM00471"/>
    </source>
</evidence>
<dbReference type="InterPro" id="IPR006675">
    <property type="entry name" value="HDIG_dom"/>
</dbReference>
<keyword evidence="7" id="KW-0460">Magnesium</keyword>
<evidence type="ECO:0000256" key="2">
    <source>
        <dbReference type="ARBA" id="ARBA00022679"/>
    </source>
</evidence>
<dbReference type="Pfam" id="PF12627">
    <property type="entry name" value="PolyA_pol_RNAbd"/>
    <property type="match status" value="1"/>
</dbReference>
<dbReference type="InterPro" id="IPR050124">
    <property type="entry name" value="tRNA_CCA-adding_enzyme"/>
</dbReference>
<dbReference type="Gene3D" id="3.30.460.10">
    <property type="entry name" value="Beta Polymerase, domain 2"/>
    <property type="match status" value="1"/>
</dbReference>
<dbReference type="GO" id="GO:0008033">
    <property type="term" value="P:tRNA processing"/>
    <property type="evidence" value="ECO:0007669"/>
    <property type="project" value="UniProtKB-KW"/>
</dbReference>
<keyword evidence="6" id="KW-0547">Nucleotide-binding</keyword>
<dbReference type="GO" id="GO:0046872">
    <property type="term" value="F:metal ion binding"/>
    <property type="evidence" value="ECO:0007669"/>
    <property type="project" value="UniProtKB-KW"/>
</dbReference>
<keyword evidence="3" id="KW-0819">tRNA processing</keyword>
<comment type="caution">
    <text evidence="11">The sequence shown here is derived from an EMBL/GenBank/DDBJ whole genome shotgun (WGS) entry which is preliminary data.</text>
</comment>
<proteinExistence type="inferred from homology"/>
<dbReference type="InterPro" id="IPR043519">
    <property type="entry name" value="NT_sf"/>
</dbReference>
<feature type="domain" description="HD/PDEase" evidence="10">
    <location>
        <begin position="235"/>
        <end position="398"/>
    </location>
</feature>
<dbReference type="Proteomes" id="UP000449710">
    <property type="component" value="Unassembled WGS sequence"/>
</dbReference>
<keyword evidence="4" id="KW-0548">Nucleotidyltransferase</keyword>
<dbReference type="SUPFAM" id="SSF81301">
    <property type="entry name" value="Nucleotidyltransferase"/>
    <property type="match status" value="1"/>
</dbReference>
<dbReference type="SUPFAM" id="SSF81891">
    <property type="entry name" value="Poly A polymerase C-terminal region-like"/>
    <property type="match status" value="1"/>
</dbReference>
<dbReference type="AlphaFoldDB" id="A0AA43XMR1"/>
<dbReference type="Gene3D" id="1.10.3090.10">
    <property type="entry name" value="cca-adding enzyme, domain 2"/>
    <property type="match status" value="1"/>
</dbReference>
<evidence type="ECO:0000256" key="8">
    <source>
        <dbReference type="ARBA" id="ARBA00022884"/>
    </source>
</evidence>
<dbReference type="NCBIfam" id="TIGR00277">
    <property type="entry name" value="HDIG"/>
    <property type="match status" value="1"/>
</dbReference>
<evidence type="ECO:0000256" key="6">
    <source>
        <dbReference type="ARBA" id="ARBA00022741"/>
    </source>
</evidence>
<comment type="similarity">
    <text evidence="9">Belongs to the tRNA nucleotidyltransferase/poly(A) polymerase family.</text>
</comment>
<dbReference type="RefSeq" id="WP_160722383.1">
    <property type="nucleotide sequence ID" value="NZ_SUMG01000016.1"/>
</dbReference>
<accession>A0AA43XMR1</accession>
<dbReference type="PANTHER" id="PTHR47545">
    <property type="entry name" value="MULTIFUNCTIONAL CCA PROTEIN"/>
    <property type="match status" value="1"/>
</dbReference>
<evidence type="ECO:0000256" key="7">
    <source>
        <dbReference type="ARBA" id="ARBA00022842"/>
    </source>
</evidence>
<organism evidence="11 12">
    <name type="scientific">Isachenkonia alkalipeptolytica</name>
    <dbReference type="NCBI Taxonomy" id="2565777"/>
    <lineage>
        <taxon>Bacteria</taxon>
        <taxon>Bacillati</taxon>
        <taxon>Bacillota</taxon>
        <taxon>Clostridia</taxon>
        <taxon>Eubacteriales</taxon>
        <taxon>Clostridiaceae</taxon>
        <taxon>Isachenkonia</taxon>
    </lineage>
</organism>
<keyword evidence="2 9" id="KW-0808">Transferase</keyword>
<evidence type="ECO:0000313" key="11">
    <source>
        <dbReference type="EMBL" id="NBG89079.1"/>
    </source>
</evidence>
<keyword evidence="12" id="KW-1185">Reference proteome</keyword>
<evidence type="ECO:0000256" key="1">
    <source>
        <dbReference type="ARBA" id="ARBA00001946"/>
    </source>
</evidence>
<dbReference type="InterPro" id="IPR006674">
    <property type="entry name" value="HD_domain"/>
</dbReference>
<reference evidence="11 12" key="1">
    <citation type="submission" date="2019-04" db="EMBL/GenBank/DDBJ databases">
        <title>Isachenkonia alkalipeptolytica gen. nov. sp. nov. a new anaerobic, alkiliphilic organothrophic bacterium capable to reduce synthesized ferrihydrite isolated from a soda lake.</title>
        <authorList>
            <person name="Toshchakov S.V."/>
            <person name="Zavarzina D.G."/>
            <person name="Zhilina T.N."/>
            <person name="Kostrikina N.A."/>
            <person name="Kublanov I.V."/>
        </authorList>
    </citation>
    <scope>NUCLEOTIDE SEQUENCE [LARGE SCALE GENOMIC DNA]</scope>
    <source>
        <strain evidence="11 12">Z-1701</strain>
    </source>
</reference>
<evidence type="ECO:0000256" key="3">
    <source>
        <dbReference type="ARBA" id="ARBA00022694"/>
    </source>
</evidence>
<dbReference type="InterPro" id="IPR002646">
    <property type="entry name" value="PolA_pol_head_dom"/>
</dbReference>